<evidence type="ECO:0000313" key="2">
    <source>
        <dbReference type="Proteomes" id="UP000010074"/>
    </source>
</evidence>
<accession>K7YXK0</accession>
<name>K7YXK0_BDEBC</name>
<proteinExistence type="predicted"/>
<organism evidence="1 2">
    <name type="scientific">Bdellovibrio bacteriovorus str. Tiberius</name>
    <dbReference type="NCBI Taxonomy" id="1069642"/>
    <lineage>
        <taxon>Bacteria</taxon>
        <taxon>Pseudomonadati</taxon>
        <taxon>Bdellovibrionota</taxon>
        <taxon>Bdellovibrionia</taxon>
        <taxon>Bdellovibrionales</taxon>
        <taxon>Pseudobdellovibrionaceae</taxon>
        <taxon>Bdellovibrio</taxon>
    </lineage>
</organism>
<dbReference type="KEGG" id="bbat:Bdt_1740"/>
<dbReference type="EMBL" id="CP002930">
    <property type="protein sequence ID" value="AFY01430.1"/>
    <property type="molecule type" value="Genomic_DNA"/>
</dbReference>
<evidence type="ECO:0000313" key="1">
    <source>
        <dbReference type="EMBL" id="AFY01430.1"/>
    </source>
</evidence>
<gene>
    <name evidence="1" type="ORF">Bdt_1740</name>
</gene>
<dbReference type="HOGENOM" id="CLU_2913149_0_0_7"/>
<dbReference type="AlphaFoldDB" id="K7YXK0"/>
<dbReference type="Proteomes" id="UP000010074">
    <property type="component" value="Chromosome"/>
</dbReference>
<sequence length="61" mass="7225">MSLISHEVGALRKGAFGSFDTVRKKENPLRQLVVLPLIRGLKNSITRRSKCLKKWRWRYVW</sequence>
<reference evidence="1 2" key="1">
    <citation type="journal article" date="2012" name="BMC Genomics">
        <title>Genome analysis of a simultaneously predatory and prey-independent, novel Bdellovibrio bacteriovorus from the River Tiber, supports in silico predictions of both ancient and recent lateral gene transfer from diverse bacteria.</title>
        <authorList>
            <person name="Hobley L."/>
            <person name="Lerner T.R."/>
            <person name="Williams L.E."/>
            <person name="Lambert C."/>
            <person name="Till R."/>
            <person name="Milner D.S."/>
            <person name="Basford S.M."/>
            <person name="Capeness M.J."/>
            <person name="Fenton A.K."/>
            <person name="Atterbury R.J."/>
            <person name="Harris M.A."/>
            <person name="Sockett R.E."/>
        </authorList>
    </citation>
    <scope>NUCLEOTIDE SEQUENCE [LARGE SCALE GENOMIC DNA]</scope>
    <source>
        <strain evidence="1 2">Tiberius</strain>
    </source>
</reference>
<protein>
    <submittedName>
        <fullName evidence="1">Uncharacterized protein</fullName>
    </submittedName>
</protein>